<dbReference type="Proteomes" id="UP000198409">
    <property type="component" value="Unassembled WGS sequence"/>
</dbReference>
<dbReference type="InterPro" id="IPR051321">
    <property type="entry name" value="PHA/PHB_synthase"/>
</dbReference>
<name>A0A238YGV8_9RHOB</name>
<dbReference type="OrthoDB" id="9767934at2"/>
<dbReference type="GO" id="GO:0016787">
    <property type="term" value="F:hydrolase activity"/>
    <property type="evidence" value="ECO:0007669"/>
    <property type="project" value="UniProtKB-KW"/>
</dbReference>
<dbReference type="Gene3D" id="3.40.50.1820">
    <property type="entry name" value="alpha/beta hydrolase"/>
    <property type="match status" value="1"/>
</dbReference>
<evidence type="ECO:0000313" key="2">
    <source>
        <dbReference type="EMBL" id="SNR70192.1"/>
    </source>
</evidence>
<reference evidence="4" key="2">
    <citation type="submission" date="2017-06" db="EMBL/GenBank/DDBJ databases">
        <authorList>
            <person name="Varghese N."/>
            <person name="Submissions S."/>
        </authorList>
    </citation>
    <scope>NUCLEOTIDE SEQUENCE [LARGE SCALE GENOMIC DNA]</scope>
    <source>
        <strain evidence="4">DSM 26170</strain>
    </source>
</reference>
<dbReference type="RefSeq" id="WP_089389300.1">
    <property type="nucleotide sequence ID" value="NZ_FZNM01000018.1"/>
</dbReference>
<keyword evidence="3" id="KW-0378">Hydrolase</keyword>
<dbReference type="InterPro" id="IPR029058">
    <property type="entry name" value="AB_hydrolase_fold"/>
</dbReference>
<evidence type="ECO:0000259" key="1">
    <source>
        <dbReference type="Pfam" id="PF00561"/>
    </source>
</evidence>
<dbReference type="PANTHER" id="PTHR36837">
    <property type="entry name" value="POLY(3-HYDROXYALKANOATE) POLYMERASE SUBUNIT PHAC"/>
    <property type="match status" value="1"/>
</dbReference>
<dbReference type="Proteomes" id="UP000292859">
    <property type="component" value="Unassembled WGS sequence"/>
</dbReference>
<accession>A0A238YGV8</accession>
<evidence type="ECO:0000313" key="5">
    <source>
        <dbReference type="Proteomes" id="UP000292859"/>
    </source>
</evidence>
<proteinExistence type="predicted"/>
<feature type="domain" description="AB hydrolase-1" evidence="1">
    <location>
        <begin position="76"/>
        <end position="353"/>
    </location>
</feature>
<gene>
    <name evidence="3" type="ORF">EYF88_16440</name>
    <name evidence="2" type="ORF">SAMN06265378_11836</name>
</gene>
<dbReference type="SUPFAM" id="SSF53474">
    <property type="entry name" value="alpha/beta-Hydrolases"/>
    <property type="match status" value="1"/>
</dbReference>
<dbReference type="InterPro" id="IPR000073">
    <property type="entry name" value="AB_hydrolase_1"/>
</dbReference>
<keyword evidence="5" id="KW-1185">Reference proteome</keyword>
<dbReference type="AlphaFoldDB" id="A0A238YGV8"/>
<dbReference type="EMBL" id="FZNM01000018">
    <property type="protein sequence ID" value="SNR70192.1"/>
    <property type="molecule type" value="Genomic_DNA"/>
</dbReference>
<organism evidence="2 4">
    <name type="scientific">Paracoccus sediminis</name>
    <dbReference type="NCBI Taxonomy" id="1214787"/>
    <lineage>
        <taxon>Bacteria</taxon>
        <taxon>Pseudomonadati</taxon>
        <taxon>Pseudomonadota</taxon>
        <taxon>Alphaproteobacteria</taxon>
        <taxon>Rhodobacterales</taxon>
        <taxon>Paracoccaceae</taxon>
        <taxon>Paracoccus</taxon>
    </lineage>
</organism>
<reference evidence="3 5" key="3">
    <citation type="submission" date="2019-02" db="EMBL/GenBank/DDBJ databases">
        <authorList>
            <person name="Zhang G."/>
        </authorList>
    </citation>
    <scope>NUCLEOTIDE SEQUENCE [LARGE SCALE GENOMIC DNA]</scope>
    <source>
        <strain evidence="3 5">CMB17</strain>
    </source>
</reference>
<reference evidence="2" key="1">
    <citation type="submission" date="2017-06" db="EMBL/GenBank/DDBJ databases">
        <authorList>
            <person name="Kim H.J."/>
            <person name="Triplett B.A."/>
        </authorList>
    </citation>
    <scope>NUCLEOTIDE SEQUENCE [LARGE SCALE GENOMIC DNA]</scope>
    <source>
        <strain evidence="2">DSM 26170</strain>
    </source>
</reference>
<dbReference type="EMBL" id="SIRL01000017">
    <property type="protein sequence ID" value="TBN46647.1"/>
    <property type="molecule type" value="Genomic_DNA"/>
</dbReference>
<dbReference type="Pfam" id="PF00561">
    <property type="entry name" value="Abhydrolase_1"/>
    <property type="match status" value="1"/>
</dbReference>
<evidence type="ECO:0000313" key="4">
    <source>
        <dbReference type="Proteomes" id="UP000198409"/>
    </source>
</evidence>
<evidence type="ECO:0000313" key="3">
    <source>
        <dbReference type="EMBL" id="TBN46647.1"/>
    </source>
</evidence>
<dbReference type="PANTHER" id="PTHR36837:SF2">
    <property type="entry name" value="POLY(3-HYDROXYALKANOATE) POLYMERASE SUBUNIT PHAC"/>
    <property type="match status" value="1"/>
</dbReference>
<protein>
    <submittedName>
        <fullName evidence="3">Alpha/beta fold hydrolase</fullName>
    </submittedName>
    <submittedName>
        <fullName evidence="2">Polyhydroxyalkanoate synthase</fullName>
    </submittedName>
</protein>
<sequence length="375" mass="41385">MTRNPPGPETAGADPVSGLHRLIETQRRLAETASRMAVTRDRDVRLATTPKTEVMRVGDKILYRCDAPPMATGGRPAVLVLYALVGSYAVLDLQPDRSFIGSLVEAGLDVFVVDWGHPNRACQHDDLGDYVEGYLDAFVDAACDASGTDRINLFGLCQGGVLSLCYSALFPDKVRNLITVAAPVDFHADKQDLRPDRGFMNHWARSLEKSDIELLVDTLGNIPGDIGGIAFTLMTPMRSLAKYNLTLIEASQDEGRLLNFLRMEKWLADRPAHPGAAARQWLNDLYRENRLVRGELEMAGEKVDLGRVTMPVLNIYTETDHIIPPAMTRALKHHVGSRDYSEWAAKGGHIGIMVAGGVNRRAMQNKIADWLSARQ</sequence>